<sequence length="164" mass="18678">MVHIRDAHLNDLPAMLAIYNHAVNTLVATFDLEEQSLEQRTVWFHKHGDRYPLIVAEDAAGAVIGYACLSAFREKPAYGNTTELSIYIDEQQRGKHVGSVLMAEILERARKLGYHTVISGITGGNEASFRLHEKFGFRQVGKLSEVGFKFGEWHDVHYYQWMVK</sequence>
<dbReference type="CDD" id="cd04301">
    <property type="entry name" value="NAT_SF"/>
    <property type="match status" value="1"/>
</dbReference>
<feature type="domain" description="N-acetyltransferase" evidence="3">
    <location>
        <begin position="2"/>
        <end position="163"/>
    </location>
</feature>
<evidence type="ECO:0000313" key="4">
    <source>
        <dbReference type="EMBL" id="WNC15753.1"/>
    </source>
</evidence>
<dbReference type="Proteomes" id="UP001256827">
    <property type="component" value="Chromosome"/>
</dbReference>
<dbReference type="SUPFAM" id="SSF55729">
    <property type="entry name" value="Acyl-CoA N-acyltransferases (Nat)"/>
    <property type="match status" value="1"/>
</dbReference>
<dbReference type="PANTHER" id="PTHR43072:SF23">
    <property type="entry name" value="UPF0039 PROTEIN C11D3.02C"/>
    <property type="match status" value="1"/>
</dbReference>
<keyword evidence="2" id="KW-0012">Acyltransferase</keyword>
<dbReference type="InterPro" id="IPR016181">
    <property type="entry name" value="Acyl_CoA_acyltransferase"/>
</dbReference>
<dbReference type="Gene3D" id="3.40.630.30">
    <property type="match status" value="1"/>
</dbReference>
<dbReference type="PROSITE" id="PS51186">
    <property type="entry name" value="GNAT"/>
    <property type="match status" value="1"/>
</dbReference>
<keyword evidence="1" id="KW-0808">Transferase</keyword>
<keyword evidence="5" id="KW-1185">Reference proteome</keyword>
<dbReference type="InterPro" id="IPR000182">
    <property type="entry name" value="GNAT_dom"/>
</dbReference>
<evidence type="ECO:0000256" key="2">
    <source>
        <dbReference type="ARBA" id="ARBA00023315"/>
    </source>
</evidence>
<gene>
    <name evidence="4" type="ORF">RGB73_05315</name>
</gene>
<protein>
    <submittedName>
        <fullName evidence="4">N-acetyltransferase family protein</fullName>
    </submittedName>
</protein>
<dbReference type="Pfam" id="PF13420">
    <property type="entry name" value="Acetyltransf_4"/>
    <property type="match status" value="1"/>
</dbReference>
<reference evidence="4 5" key="1">
    <citation type="submission" date="2023-09" db="EMBL/GenBank/DDBJ databases">
        <title>Complete Genome and Methylome dissection of Bacillus brevis NEB573 original source of BbsI restriction endonuclease.</title>
        <authorList>
            <person name="Fomenkov A."/>
            <person name="Roberts R.D."/>
        </authorList>
    </citation>
    <scope>NUCLEOTIDE SEQUENCE [LARGE SCALE GENOMIC DNA]</scope>
    <source>
        <strain evidence="4 5">NEB573</strain>
    </source>
</reference>
<dbReference type="RefSeq" id="WP_310769811.1">
    <property type="nucleotide sequence ID" value="NZ_CP134050.1"/>
</dbReference>
<dbReference type="PANTHER" id="PTHR43072">
    <property type="entry name" value="N-ACETYLTRANSFERASE"/>
    <property type="match status" value="1"/>
</dbReference>
<evidence type="ECO:0000259" key="3">
    <source>
        <dbReference type="PROSITE" id="PS51186"/>
    </source>
</evidence>
<name>A0ABY9T771_BREBE</name>
<dbReference type="EMBL" id="CP134050">
    <property type="protein sequence ID" value="WNC15753.1"/>
    <property type="molecule type" value="Genomic_DNA"/>
</dbReference>
<accession>A0ABY9T771</accession>
<proteinExistence type="predicted"/>
<evidence type="ECO:0000256" key="1">
    <source>
        <dbReference type="ARBA" id="ARBA00022679"/>
    </source>
</evidence>
<evidence type="ECO:0000313" key="5">
    <source>
        <dbReference type="Proteomes" id="UP001256827"/>
    </source>
</evidence>
<organism evidence="4 5">
    <name type="scientific">Brevibacillus brevis</name>
    <name type="common">Bacillus brevis</name>
    <dbReference type="NCBI Taxonomy" id="1393"/>
    <lineage>
        <taxon>Bacteria</taxon>
        <taxon>Bacillati</taxon>
        <taxon>Bacillota</taxon>
        <taxon>Bacilli</taxon>
        <taxon>Bacillales</taxon>
        <taxon>Paenibacillaceae</taxon>
        <taxon>Brevibacillus</taxon>
    </lineage>
</organism>